<evidence type="ECO:0000313" key="2">
    <source>
        <dbReference type="Proteomes" id="UP000707356"/>
    </source>
</evidence>
<dbReference type="Proteomes" id="UP000707356">
    <property type="component" value="Unassembled WGS sequence"/>
</dbReference>
<organism evidence="1 2">
    <name type="scientific">Pegethrix bostrychoides GSE-TBD4-15B</name>
    <dbReference type="NCBI Taxonomy" id="2839662"/>
    <lineage>
        <taxon>Bacteria</taxon>
        <taxon>Bacillati</taxon>
        <taxon>Cyanobacteriota</taxon>
        <taxon>Cyanophyceae</taxon>
        <taxon>Oculatellales</taxon>
        <taxon>Oculatellaceae</taxon>
        <taxon>Pegethrix</taxon>
    </lineage>
</organism>
<reference evidence="1" key="2">
    <citation type="journal article" date="2022" name="Microbiol. Resour. Announc.">
        <title>Metagenome Sequencing to Explore Phylogenomics of Terrestrial Cyanobacteria.</title>
        <authorList>
            <person name="Ward R.D."/>
            <person name="Stajich J.E."/>
            <person name="Johansen J.R."/>
            <person name="Huntemann M."/>
            <person name="Clum A."/>
            <person name="Foster B."/>
            <person name="Foster B."/>
            <person name="Roux S."/>
            <person name="Palaniappan K."/>
            <person name="Varghese N."/>
            <person name="Mukherjee S."/>
            <person name="Reddy T.B.K."/>
            <person name="Daum C."/>
            <person name="Copeland A."/>
            <person name="Chen I.A."/>
            <person name="Ivanova N.N."/>
            <person name="Kyrpides N.C."/>
            <person name="Shapiro N."/>
            <person name="Eloe-Fadrosh E.A."/>
            <person name="Pietrasiak N."/>
        </authorList>
    </citation>
    <scope>NUCLEOTIDE SEQUENCE</scope>
    <source>
        <strain evidence="1">GSE-TBD4-15B</strain>
    </source>
</reference>
<accession>A0A951U659</accession>
<dbReference type="AlphaFoldDB" id="A0A951U659"/>
<name>A0A951U659_9CYAN</name>
<gene>
    <name evidence="1" type="ORF">KME07_18840</name>
</gene>
<comment type="caution">
    <text evidence="1">The sequence shown here is derived from an EMBL/GenBank/DDBJ whole genome shotgun (WGS) entry which is preliminary data.</text>
</comment>
<sequence length="69" mass="7594">MYLAELTYPGTAELVSDLLIDAPESAAREFSLQHASIWGLELFSLTQATDQQVQLHKAIRPKTLALIPA</sequence>
<protein>
    <submittedName>
        <fullName evidence="1">Uncharacterized protein</fullName>
    </submittedName>
</protein>
<proteinExistence type="predicted"/>
<reference evidence="1" key="1">
    <citation type="submission" date="2021-05" db="EMBL/GenBank/DDBJ databases">
        <authorList>
            <person name="Pietrasiak N."/>
            <person name="Ward R."/>
            <person name="Stajich J.E."/>
            <person name="Kurbessoian T."/>
        </authorList>
    </citation>
    <scope>NUCLEOTIDE SEQUENCE</scope>
    <source>
        <strain evidence="1">GSE-TBD4-15B</strain>
    </source>
</reference>
<dbReference type="EMBL" id="JAHHHV010000077">
    <property type="protein sequence ID" value="MBW4467488.1"/>
    <property type="molecule type" value="Genomic_DNA"/>
</dbReference>
<evidence type="ECO:0000313" key="1">
    <source>
        <dbReference type="EMBL" id="MBW4467488.1"/>
    </source>
</evidence>